<protein>
    <submittedName>
        <fullName evidence="2">Uncharacterized protein</fullName>
    </submittedName>
</protein>
<gene>
    <name evidence="2" type="ORF">BGE01nite_20360</name>
</gene>
<feature type="region of interest" description="Disordered" evidence="1">
    <location>
        <begin position="1"/>
        <end position="28"/>
    </location>
</feature>
<proteinExistence type="predicted"/>
<evidence type="ECO:0000313" key="3">
    <source>
        <dbReference type="Proteomes" id="UP000321577"/>
    </source>
</evidence>
<evidence type="ECO:0000256" key="1">
    <source>
        <dbReference type="SAM" id="MobiDB-lite"/>
    </source>
</evidence>
<dbReference type="EMBL" id="BKAG01000012">
    <property type="protein sequence ID" value="GEP42745.1"/>
    <property type="molecule type" value="Genomic_DNA"/>
</dbReference>
<evidence type="ECO:0000313" key="2">
    <source>
        <dbReference type="EMBL" id="GEP42745.1"/>
    </source>
</evidence>
<comment type="caution">
    <text evidence="2">The sequence shown here is derived from an EMBL/GenBank/DDBJ whole genome shotgun (WGS) entry which is preliminary data.</text>
</comment>
<dbReference type="AlphaFoldDB" id="A0A512M7P3"/>
<feature type="compositionally biased region" description="Basic and acidic residues" evidence="1">
    <location>
        <begin position="14"/>
        <end position="28"/>
    </location>
</feature>
<keyword evidence="3" id="KW-1185">Reference proteome</keyword>
<name>A0A512M7P3_9BACT</name>
<dbReference type="Proteomes" id="UP000321577">
    <property type="component" value="Unassembled WGS sequence"/>
</dbReference>
<organism evidence="2 3">
    <name type="scientific">Brevifollis gellanilyticus</name>
    <dbReference type="NCBI Taxonomy" id="748831"/>
    <lineage>
        <taxon>Bacteria</taxon>
        <taxon>Pseudomonadati</taxon>
        <taxon>Verrucomicrobiota</taxon>
        <taxon>Verrucomicrobiia</taxon>
        <taxon>Verrucomicrobiales</taxon>
        <taxon>Verrucomicrobiaceae</taxon>
    </lineage>
</organism>
<feature type="compositionally biased region" description="Polar residues" evidence="1">
    <location>
        <begin position="1"/>
        <end position="10"/>
    </location>
</feature>
<reference evidence="2 3" key="1">
    <citation type="submission" date="2019-07" db="EMBL/GenBank/DDBJ databases">
        <title>Whole genome shotgun sequence of Brevifollis gellanilyticus NBRC 108608.</title>
        <authorList>
            <person name="Hosoyama A."/>
            <person name="Uohara A."/>
            <person name="Ohji S."/>
            <person name="Ichikawa N."/>
        </authorList>
    </citation>
    <scope>NUCLEOTIDE SEQUENCE [LARGE SCALE GENOMIC DNA]</scope>
    <source>
        <strain evidence="2 3">NBRC 108608</strain>
    </source>
</reference>
<accession>A0A512M7P3</accession>
<sequence length="125" mass="13882">MPQAQAQHGTQEVKGGDQHPEGEHKHVEVPALIRLRYAHKPLSVSLKSNGEELLTKLDLSEAVVEVKAKVEVSHDGNELSLEAKWPEGTPDTALTVEIEPEGFETRRETRWSSGPTLSEILTLIW</sequence>